<gene>
    <name evidence="1" type="ORF">YBY_35030</name>
</gene>
<reference evidence="1" key="1">
    <citation type="submission" date="2019-03" db="EMBL/GenBank/DDBJ databases">
        <title>Whole genome analysis of nitrate-reducing bacteria Marinobacter hydrocarbonoclasticus YB03.</title>
        <authorList>
            <person name="Azam A.H."/>
            <person name="Yuk S.R."/>
            <person name="Kamarisima K."/>
            <person name="Miyanaga K."/>
            <person name="Tanji Y."/>
        </authorList>
    </citation>
    <scope>NUCLEOTIDE SEQUENCE</scope>
    <source>
        <strain evidence="1">YB03</strain>
    </source>
</reference>
<sequence length="100" mass="10665">MQPALAVEVMARAKINVRFRFVGEHIALQPHFCALANVLAEAYQLPLIGTVQILRPLDIEQKAVLVITKTEILAVAEVEIQPAAADTAAGTADAVVHGGR</sequence>
<accession>A0A455W7W9</accession>
<dbReference type="EMBL" id="AP019537">
    <property type="protein sequence ID" value="BBJ05654.1"/>
    <property type="molecule type" value="Genomic_DNA"/>
</dbReference>
<dbReference type="AlphaFoldDB" id="A0A455W7W9"/>
<protein>
    <submittedName>
        <fullName evidence="1">Uncharacterized protein</fullName>
    </submittedName>
</protein>
<evidence type="ECO:0000313" key="1">
    <source>
        <dbReference type="EMBL" id="BBJ05654.1"/>
    </source>
</evidence>
<name>A0A455W7W9_MARNT</name>
<organism evidence="1">
    <name type="scientific">Marinobacter nauticus</name>
    <name type="common">Marinobacter hydrocarbonoclasticus</name>
    <name type="synonym">Marinobacter aquaeolei</name>
    <dbReference type="NCBI Taxonomy" id="2743"/>
    <lineage>
        <taxon>Bacteria</taxon>
        <taxon>Pseudomonadati</taxon>
        <taxon>Pseudomonadota</taxon>
        <taxon>Gammaproteobacteria</taxon>
        <taxon>Pseudomonadales</taxon>
        <taxon>Marinobacteraceae</taxon>
        <taxon>Marinobacter</taxon>
    </lineage>
</organism>
<proteinExistence type="predicted"/>